<evidence type="ECO:0000313" key="4">
    <source>
        <dbReference type="Proteomes" id="UP001199469"/>
    </source>
</evidence>
<dbReference type="Gene3D" id="3.40.630.30">
    <property type="match status" value="1"/>
</dbReference>
<comment type="caution">
    <text evidence="3">The sequence shown here is derived from an EMBL/GenBank/DDBJ whole genome shotgun (WGS) entry which is preliminary data.</text>
</comment>
<gene>
    <name evidence="3" type="ORF">LQ327_02200</name>
</gene>
<evidence type="ECO:0000256" key="1">
    <source>
        <dbReference type="SAM" id="MobiDB-lite"/>
    </source>
</evidence>
<dbReference type="InterPro" id="IPR016181">
    <property type="entry name" value="Acyl_CoA_acyltransferase"/>
</dbReference>
<name>A0ABS8P477_9PSEU</name>
<sequence>MTTPLRPAITLRRLDPGDADDVAAVVAAAVTGALPGEVMPPDGAPDPDDWTLARERAHARYLRARPADECAWLVVEGTVGGGAIVGLAWLGGHGTATLEAGVWLVRAARGRGVGMTVLGELVTGGDGTGSRRRERSAAASSGSGGAPGGCRVAGRR</sequence>
<organism evidence="3 4">
    <name type="scientific">Actinomycetospora endophytica</name>
    <dbReference type="NCBI Taxonomy" id="2291215"/>
    <lineage>
        <taxon>Bacteria</taxon>
        <taxon>Bacillati</taxon>
        <taxon>Actinomycetota</taxon>
        <taxon>Actinomycetes</taxon>
        <taxon>Pseudonocardiales</taxon>
        <taxon>Pseudonocardiaceae</taxon>
        <taxon>Actinomycetospora</taxon>
    </lineage>
</organism>
<accession>A0ABS8P477</accession>
<dbReference type="InterPro" id="IPR000182">
    <property type="entry name" value="GNAT_dom"/>
</dbReference>
<evidence type="ECO:0000259" key="2">
    <source>
        <dbReference type="Pfam" id="PF13302"/>
    </source>
</evidence>
<proteinExistence type="predicted"/>
<feature type="domain" description="N-acetyltransferase" evidence="2">
    <location>
        <begin position="9"/>
        <end position="119"/>
    </location>
</feature>
<keyword evidence="4" id="KW-1185">Reference proteome</keyword>
<dbReference type="RefSeq" id="WP_230729894.1">
    <property type="nucleotide sequence ID" value="NZ_JAJNDB010000001.1"/>
</dbReference>
<dbReference type="EMBL" id="JAJNDB010000001">
    <property type="protein sequence ID" value="MCD2192206.1"/>
    <property type="molecule type" value="Genomic_DNA"/>
</dbReference>
<dbReference type="Pfam" id="PF13302">
    <property type="entry name" value="Acetyltransf_3"/>
    <property type="match status" value="1"/>
</dbReference>
<dbReference type="SUPFAM" id="SSF55729">
    <property type="entry name" value="Acyl-CoA N-acyltransferases (Nat)"/>
    <property type="match status" value="1"/>
</dbReference>
<protein>
    <recommendedName>
        <fullName evidence="2">N-acetyltransferase domain-containing protein</fullName>
    </recommendedName>
</protein>
<dbReference type="Proteomes" id="UP001199469">
    <property type="component" value="Unassembled WGS sequence"/>
</dbReference>
<feature type="region of interest" description="Disordered" evidence="1">
    <location>
        <begin position="122"/>
        <end position="156"/>
    </location>
</feature>
<evidence type="ECO:0000313" key="3">
    <source>
        <dbReference type="EMBL" id="MCD2192206.1"/>
    </source>
</evidence>
<reference evidence="3 4" key="1">
    <citation type="submission" date="2021-11" db="EMBL/GenBank/DDBJ databases">
        <title>Draft genome sequence of Actinomycetospora sp. SF1 isolated from the rhizosphere soil.</title>
        <authorList>
            <person name="Duangmal K."/>
            <person name="Chantavorakit T."/>
        </authorList>
    </citation>
    <scope>NUCLEOTIDE SEQUENCE [LARGE SCALE GENOMIC DNA]</scope>
    <source>
        <strain evidence="3 4">TBRC 5722</strain>
    </source>
</reference>